<dbReference type="GO" id="GO:0010314">
    <property type="term" value="F:phosphatidylinositol-5-phosphate binding"/>
    <property type="evidence" value="ECO:0007669"/>
    <property type="project" value="TreeGrafter"/>
</dbReference>
<dbReference type="EMBL" id="LIAE01007794">
    <property type="protein sequence ID" value="PAV76955.1"/>
    <property type="molecule type" value="Genomic_DNA"/>
</dbReference>
<comment type="caution">
    <text evidence="3">The sequence shown here is derived from an EMBL/GenBank/DDBJ whole genome shotgun (WGS) entry which is preliminary data.</text>
</comment>
<evidence type="ECO:0000256" key="2">
    <source>
        <dbReference type="ARBA" id="ARBA00023136"/>
    </source>
</evidence>
<dbReference type="Proteomes" id="UP000218231">
    <property type="component" value="Unassembled WGS sequence"/>
</dbReference>
<proteinExistence type="predicted"/>
<dbReference type="STRING" id="2018661.A0A2A2KSR8"/>
<name>A0A2A2KSR8_9BILA</name>
<accession>A0A2A2KSR8</accession>
<dbReference type="GO" id="GO:0005886">
    <property type="term" value="C:plasma membrane"/>
    <property type="evidence" value="ECO:0007669"/>
    <property type="project" value="TreeGrafter"/>
</dbReference>
<keyword evidence="2" id="KW-0472">Membrane</keyword>
<dbReference type="GO" id="GO:0009966">
    <property type="term" value="P:regulation of signal transduction"/>
    <property type="evidence" value="ECO:0007669"/>
    <property type="project" value="TreeGrafter"/>
</dbReference>
<dbReference type="GO" id="GO:0012505">
    <property type="term" value="C:endomembrane system"/>
    <property type="evidence" value="ECO:0007669"/>
    <property type="project" value="UniProtKB-SubCell"/>
</dbReference>
<evidence type="ECO:0000313" key="4">
    <source>
        <dbReference type="Proteomes" id="UP000218231"/>
    </source>
</evidence>
<organism evidence="3 4">
    <name type="scientific">Diploscapter pachys</name>
    <dbReference type="NCBI Taxonomy" id="2018661"/>
    <lineage>
        <taxon>Eukaryota</taxon>
        <taxon>Metazoa</taxon>
        <taxon>Ecdysozoa</taxon>
        <taxon>Nematoda</taxon>
        <taxon>Chromadorea</taxon>
        <taxon>Rhabditida</taxon>
        <taxon>Rhabditina</taxon>
        <taxon>Rhabditomorpha</taxon>
        <taxon>Rhabditoidea</taxon>
        <taxon>Rhabditidae</taxon>
        <taxon>Diploscapter</taxon>
    </lineage>
</organism>
<dbReference type="PANTHER" id="PTHR21630:SF10">
    <property type="entry name" value="VENTRICULAR ZONE-EXPRESSED PH DOMAIN-CONTAINING PROTEIN HOMOLOG 1"/>
    <property type="match status" value="1"/>
</dbReference>
<dbReference type="OrthoDB" id="5869902at2759"/>
<sequence length="219" mass="24530">MHPLLGQLLEQRHLSSARLIFSLNDYDVISDLHSSLKAIREIFDSPDYVDNRVDQSVVEIALARITAAIRETNSMEAHAAALVALLDSALSHELSSTSNGFWKDDSPHCKIVLDLLSSLFLNYGKRSIMILVLPMAMKALTCKNEEIIRNTSSYIALAAIHNGKTLSHYSLQIIANITNNGNYSLLRVLPQVYNYNQEPIEAHLPKLLELLHRSQARIT</sequence>
<dbReference type="PANTHER" id="PTHR21630">
    <property type="entry name" value="VEPH-A/MELTED"/>
    <property type="match status" value="1"/>
</dbReference>
<reference evidence="3 4" key="1">
    <citation type="journal article" date="2017" name="Curr. Biol.">
        <title>Genome architecture and evolution of a unichromosomal asexual nematode.</title>
        <authorList>
            <person name="Fradin H."/>
            <person name="Zegar C."/>
            <person name="Gutwein M."/>
            <person name="Lucas J."/>
            <person name="Kovtun M."/>
            <person name="Corcoran D."/>
            <person name="Baugh L.R."/>
            <person name="Kiontke K."/>
            <person name="Gunsalus K."/>
            <person name="Fitch D.H."/>
            <person name="Piano F."/>
        </authorList>
    </citation>
    <scope>NUCLEOTIDE SEQUENCE [LARGE SCALE GENOMIC DNA]</scope>
    <source>
        <strain evidence="3">PF1309</strain>
    </source>
</reference>
<gene>
    <name evidence="3" type="ORF">WR25_18754</name>
</gene>
<comment type="subcellular location">
    <subcellularLocation>
        <location evidence="1">Endomembrane system</location>
        <topology evidence="1">Peripheral membrane protein</topology>
    </subcellularLocation>
</comment>
<keyword evidence="4" id="KW-1185">Reference proteome</keyword>
<dbReference type="AlphaFoldDB" id="A0A2A2KSR8"/>
<evidence type="ECO:0000313" key="3">
    <source>
        <dbReference type="EMBL" id="PAV76955.1"/>
    </source>
</evidence>
<evidence type="ECO:0000256" key="1">
    <source>
        <dbReference type="ARBA" id="ARBA00004184"/>
    </source>
</evidence>
<dbReference type="InterPro" id="IPR039888">
    <property type="entry name" value="Melted-like"/>
</dbReference>
<protein>
    <submittedName>
        <fullName evidence="3">Uncharacterized protein</fullName>
    </submittedName>
</protein>